<gene>
    <name evidence="2" type="ORF">PCOR1329_LOCUS35764</name>
</gene>
<dbReference type="EMBL" id="CAUYUJ010014368">
    <property type="protein sequence ID" value="CAK0840291.1"/>
    <property type="molecule type" value="Genomic_DNA"/>
</dbReference>
<keyword evidence="1" id="KW-1133">Transmembrane helix</keyword>
<feature type="transmembrane region" description="Helical" evidence="1">
    <location>
        <begin position="157"/>
        <end position="178"/>
    </location>
</feature>
<keyword evidence="3" id="KW-1185">Reference proteome</keyword>
<keyword evidence="1" id="KW-0472">Membrane</keyword>
<feature type="transmembrane region" description="Helical" evidence="1">
    <location>
        <begin position="86"/>
        <end position="111"/>
    </location>
</feature>
<sequence length="261" mass="29170">MVVHARLRWLRDQVVAGVAAHLTFGAAAIEGRGKVKVVLDPARPRTSPTARAVLLSALTSLEEQAGNAVVVDRGHRFSDGRTEVCFWLDFMLLVSMAMPMSVFLVLVQYMLLVSSAMPMPALVQFRLLVSTAMPMLAFLEFMLLVSTAMPMLAFRVLVQYMLLVSTAMPMPALVQFMLPVSTAMQRLAFLELMLLPRPSLVSPEVAILRLAVCLAPPRILVSWLPRGPCVEYLPQMRWRRLRSQQRGLTLESLCLYLSFLQ</sequence>
<proteinExistence type="predicted"/>
<protein>
    <submittedName>
        <fullName evidence="2">Uncharacterized protein</fullName>
    </submittedName>
</protein>
<reference evidence="2" key="1">
    <citation type="submission" date="2023-10" db="EMBL/GenBank/DDBJ databases">
        <authorList>
            <person name="Chen Y."/>
            <person name="Shah S."/>
            <person name="Dougan E. K."/>
            <person name="Thang M."/>
            <person name="Chan C."/>
        </authorList>
    </citation>
    <scope>NUCLEOTIDE SEQUENCE [LARGE SCALE GENOMIC DNA]</scope>
</reference>
<name>A0ABN9T5J5_9DINO</name>
<organism evidence="2 3">
    <name type="scientific">Prorocentrum cordatum</name>
    <dbReference type="NCBI Taxonomy" id="2364126"/>
    <lineage>
        <taxon>Eukaryota</taxon>
        <taxon>Sar</taxon>
        <taxon>Alveolata</taxon>
        <taxon>Dinophyceae</taxon>
        <taxon>Prorocentrales</taxon>
        <taxon>Prorocentraceae</taxon>
        <taxon>Prorocentrum</taxon>
    </lineage>
</organism>
<accession>A0ABN9T5J5</accession>
<evidence type="ECO:0000313" key="2">
    <source>
        <dbReference type="EMBL" id="CAK0840291.1"/>
    </source>
</evidence>
<comment type="caution">
    <text evidence="2">The sequence shown here is derived from an EMBL/GenBank/DDBJ whole genome shotgun (WGS) entry which is preliminary data.</text>
</comment>
<keyword evidence="1" id="KW-0812">Transmembrane</keyword>
<dbReference type="Proteomes" id="UP001189429">
    <property type="component" value="Unassembled WGS sequence"/>
</dbReference>
<feature type="transmembrane region" description="Helical" evidence="1">
    <location>
        <begin position="123"/>
        <end position="145"/>
    </location>
</feature>
<evidence type="ECO:0000313" key="3">
    <source>
        <dbReference type="Proteomes" id="UP001189429"/>
    </source>
</evidence>
<evidence type="ECO:0000256" key="1">
    <source>
        <dbReference type="SAM" id="Phobius"/>
    </source>
</evidence>